<dbReference type="PROSITE" id="PS01086">
    <property type="entry name" value="RIBUL_P_3_EPIMER_2"/>
    <property type="match status" value="1"/>
</dbReference>
<dbReference type="NCBIfam" id="NF004076">
    <property type="entry name" value="PRK05581.1-4"/>
    <property type="match status" value="1"/>
</dbReference>
<keyword evidence="10 11" id="KW-0119">Carbohydrate metabolism</keyword>
<evidence type="ECO:0000256" key="11">
    <source>
        <dbReference type="PIRNR" id="PIRNR001461"/>
    </source>
</evidence>
<evidence type="ECO:0000256" key="10">
    <source>
        <dbReference type="HAMAP-Rule" id="MF_02227"/>
    </source>
</evidence>
<dbReference type="Proteomes" id="UP000184251">
    <property type="component" value="Unassembled WGS sequence"/>
</dbReference>
<keyword evidence="13" id="KW-0170">Cobalt</keyword>
<dbReference type="GO" id="GO:0005737">
    <property type="term" value="C:cytoplasm"/>
    <property type="evidence" value="ECO:0007669"/>
    <property type="project" value="UniProtKB-ARBA"/>
</dbReference>
<feature type="active site" description="Proton donor" evidence="10 12">
    <location>
        <position position="173"/>
    </location>
</feature>
<dbReference type="PANTHER" id="PTHR11749">
    <property type="entry name" value="RIBULOSE-5-PHOSPHATE-3-EPIMERASE"/>
    <property type="match status" value="1"/>
</dbReference>
<evidence type="ECO:0000256" key="4">
    <source>
        <dbReference type="ARBA" id="ARBA00001947"/>
    </source>
</evidence>
<dbReference type="STRING" id="1120975.SAMN02746064_00404"/>
<dbReference type="GO" id="GO:0019323">
    <property type="term" value="P:pentose catabolic process"/>
    <property type="evidence" value="ECO:0007669"/>
    <property type="project" value="UniProtKB-UniRule"/>
</dbReference>
<reference evidence="15 16" key="1">
    <citation type="submission" date="2016-11" db="EMBL/GenBank/DDBJ databases">
        <authorList>
            <person name="Jaros S."/>
            <person name="Januszkiewicz K."/>
            <person name="Wedrychowicz H."/>
        </authorList>
    </citation>
    <scope>NUCLEOTIDE SEQUENCE [LARGE SCALE GENOMIC DNA]</scope>
    <source>
        <strain evidence="15 16">DSM 14828</strain>
    </source>
</reference>
<dbReference type="HAMAP" id="MF_02227">
    <property type="entry name" value="RPE"/>
    <property type="match status" value="1"/>
</dbReference>
<dbReference type="GO" id="GO:0006098">
    <property type="term" value="P:pentose-phosphate shunt"/>
    <property type="evidence" value="ECO:0007669"/>
    <property type="project" value="UniProtKB-UniRule"/>
</dbReference>
<feature type="binding site" evidence="10 14">
    <location>
        <begin position="142"/>
        <end position="145"/>
    </location>
    <ligand>
        <name>substrate</name>
    </ligand>
</feature>
<dbReference type="GO" id="GO:0046872">
    <property type="term" value="F:metal ion binding"/>
    <property type="evidence" value="ECO:0007669"/>
    <property type="project" value="UniProtKB-UniRule"/>
</dbReference>
<feature type="binding site" evidence="10">
    <location>
        <begin position="173"/>
        <end position="175"/>
    </location>
    <ligand>
        <name>substrate</name>
    </ligand>
</feature>
<feature type="binding site" evidence="10 13">
    <location>
        <position position="173"/>
    </location>
    <ligand>
        <name>a divalent metal cation</name>
        <dbReference type="ChEBI" id="CHEBI:60240"/>
    </ligand>
</feature>
<feature type="active site" description="Proton acceptor" evidence="10 12">
    <location>
        <position position="35"/>
    </location>
</feature>
<dbReference type="NCBIfam" id="TIGR01163">
    <property type="entry name" value="rpe"/>
    <property type="match status" value="1"/>
</dbReference>
<dbReference type="OrthoDB" id="1645589at2"/>
<dbReference type="CDD" id="cd00429">
    <property type="entry name" value="RPE"/>
    <property type="match status" value="1"/>
</dbReference>
<dbReference type="InterPro" id="IPR011060">
    <property type="entry name" value="RibuloseP-bd_barrel"/>
</dbReference>
<evidence type="ECO:0000256" key="14">
    <source>
        <dbReference type="PIRSR" id="PIRSR001461-3"/>
    </source>
</evidence>
<dbReference type="PIRSF" id="PIRSF001461">
    <property type="entry name" value="RPE"/>
    <property type="match status" value="1"/>
</dbReference>
<evidence type="ECO:0000256" key="7">
    <source>
        <dbReference type="ARBA" id="ARBA00013188"/>
    </source>
</evidence>
<keyword evidence="9 10" id="KW-0413">Isomerase</keyword>
<dbReference type="FunFam" id="3.20.20.70:FF:000004">
    <property type="entry name" value="Ribulose-phosphate 3-epimerase"/>
    <property type="match status" value="1"/>
</dbReference>
<comment type="cofactor">
    <cofactor evidence="3">
        <name>Co(2+)</name>
        <dbReference type="ChEBI" id="CHEBI:48828"/>
    </cofactor>
</comment>
<comment type="cofactor">
    <cofactor evidence="4">
        <name>Zn(2+)</name>
        <dbReference type="ChEBI" id="CHEBI:29105"/>
    </cofactor>
</comment>
<evidence type="ECO:0000256" key="9">
    <source>
        <dbReference type="ARBA" id="ARBA00023235"/>
    </source>
</evidence>
<evidence type="ECO:0000256" key="2">
    <source>
        <dbReference type="ARBA" id="ARBA00001936"/>
    </source>
</evidence>
<dbReference type="Pfam" id="PF00834">
    <property type="entry name" value="Ribul_P_3_epim"/>
    <property type="match status" value="1"/>
</dbReference>
<comment type="cofactor">
    <cofactor evidence="5">
        <name>Fe(2+)</name>
        <dbReference type="ChEBI" id="CHEBI:29033"/>
    </cofactor>
</comment>
<feature type="binding site" evidence="10 14">
    <location>
        <position position="8"/>
    </location>
    <ligand>
        <name>substrate</name>
    </ligand>
</feature>
<gene>
    <name evidence="10" type="primary">rpe</name>
    <name evidence="15" type="ORF">SAMN02746064_00404</name>
</gene>
<dbReference type="InterPro" id="IPR013785">
    <property type="entry name" value="Aldolase_TIM"/>
</dbReference>
<feature type="binding site" evidence="14">
    <location>
        <position position="175"/>
    </location>
    <ligand>
        <name>substrate</name>
    </ligand>
</feature>
<comment type="catalytic activity">
    <reaction evidence="1 10 11">
        <text>D-ribulose 5-phosphate = D-xylulose 5-phosphate</text>
        <dbReference type="Rhea" id="RHEA:13677"/>
        <dbReference type="ChEBI" id="CHEBI:57737"/>
        <dbReference type="ChEBI" id="CHEBI:58121"/>
        <dbReference type="EC" id="5.1.3.1"/>
    </reaction>
</comment>
<evidence type="ECO:0000256" key="13">
    <source>
        <dbReference type="PIRSR" id="PIRSR001461-2"/>
    </source>
</evidence>
<evidence type="ECO:0000313" key="15">
    <source>
        <dbReference type="EMBL" id="SHE40343.1"/>
    </source>
</evidence>
<dbReference type="PROSITE" id="PS01085">
    <property type="entry name" value="RIBUL_P_3_EPIMER_1"/>
    <property type="match status" value="1"/>
</dbReference>
<comment type="function">
    <text evidence="10">Catalyzes the reversible epimerization of D-ribulose 5-phosphate to D-xylulose 5-phosphate.</text>
</comment>
<dbReference type="Gene3D" id="3.20.20.70">
    <property type="entry name" value="Aldolase class I"/>
    <property type="match status" value="1"/>
</dbReference>
<evidence type="ECO:0000256" key="5">
    <source>
        <dbReference type="ARBA" id="ARBA00001954"/>
    </source>
</evidence>
<keyword evidence="8 10" id="KW-0479">Metal-binding</keyword>
<evidence type="ECO:0000256" key="1">
    <source>
        <dbReference type="ARBA" id="ARBA00001782"/>
    </source>
</evidence>
<protein>
    <recommendedName>
        <fullName evidence="7 10">Ribulose-phosphate 3-epimerase</fullName>
        <ecNumber evidence="7 10">5.1.3.1</ecNumber>
    </recommendedName>
</protein>
<keyword evidence="13" id="KW-0862">Zinc</keyword>
<keyword evidence="16" id="KW-1185">Reference proteome</keyword>
<evidence type="ECO:0000256" key="8">
    <source>
        <dbReference type="ARBA" id="ARBA00022723"/>
    </source>
</evidence>
<dbReference type="EC" id="5.1.3.1" evidence="7 10"/>
<dbReference type="GO" id="GO:0004750">
    <property type="term" value="F:D-ribulose-phosphate 3-epimerase activity"/>
    <property type="evidence" value="ECO:0007669"/>
    <property type="project" value="UniProtKB-UniRule"/>
</dbReference>
<dbReference type="SUPFAM" id="SSF51366">
    <property type="entry name" value="Ribulose-phoshate binding barrel"/>
    <property type="match status" value="1"/>
</dbReference>
<dbReference type="RefSeq" id="WP_073269410.1">
    <property type="nucleotide sequence ID" value="NZ_FQTU01000002.1"/>
</dbReference>
<proteinExistence type="inferred from homology"/>
<comment type="pathway">
    <text evidence="10">Carbohydrate degradation.</text>
</comment>
<feature type="binding site" evidence="10 14">
    <location>
        <begin position="195"/>
        <end position="196"/>
    </location>
    <ligand>
        <name>substrate</name>
    </ligand>
</feature>
<organism evidence="15 16">
    <name type="scientific">Alkalibacter saccharofermentans DSM 14828</name>
    <dbReference type="NCBI Taxonomy" id="1120975"/>
    <lineage>
        <taxon>Bacteria</taxon>
        <taxon>Bacillati</taxon>
        <taxon>Bacillota</taxon>
        <taxon>Clostridia</taxon>
        <taxon>Eubacteriales</taxon>
        <taxon>Eubacteriaceae</taxon>
        <taxon>Alkalibacter</taxon>
    </lineage>
</organism>
<feature type="binding site" evidence="10 13">
    <location>
        <position position="66"/>
    </location>
    <ligand>
        <name>a divalent metal cation</name>
        <dbReference type="ChEBI" id="CHEBI:60240"/>
    </ligand>
</feature>
<comment type="cofactor">
    <cofactor evidence="2">
        <name>Mn(2+)</name>
        <dbReference type="ChEBI" id="CHEBI:29035"/>
    </cofactor>
</comment>
<feature type="binding site" evidence="10 13">
    <location>
        <position position="35"/>
    </location>
    <ligand>
        <name>a divalent metal cation</name>
        <dbReference type="ChEBI" id="CHEBI:60240"/>
    </ligand>
</feature>
<evidence type="ECO:0000313" key="16">
    <source>
        <dbReference type="Proteomes" id="UP000184251"/>
    </source>
</evidence>
<dbReference type="InterPro" id="IPR000056">
    <property type="entry name" value="Ribul_P_3_epim-like"/>
</dbReference>
<dbReference type="EMBL" id="FQTU01000002">
    <property type="protein sequence ID" value="SHE40343.1"/>
    <property type="molecule type" value="Genomic_DNA"/>
</dbReference>
<dbReference type="InterPro" id="IPR026019">
    <property type="entry name" value="Ribul_P_3_epim"/>
</dbReference>
<sequence length="215" mass="23347">MSVKIAPSLFGADLGNLESQIKAVEECNVEMLHIDVMDGNFVPNIAFGPDQIKMLRSKTKLPFDVHLMVQEPDRLIPRFADAGADIIMVHQEATTHLHRSLKLIKSFGIKAGVVLTPATPVDTLKYVLDETDMILLMTVNPGYGGQSFIPNSIGKIKDIAEMVKGYDIDIQVDGGINLETAPKVVEAGANVLVAGSFTFKGDIAKNISDLRNCVK</sequence>
<name>A0A1M4T741_9FIRM</name>
<keyword evidence="13" id="KW-0464">Manganese</keyword>
<feature type="binding site" evidence="10 14">
    <location>
        <position position="66"/>
    </location>
    <ligand>
        <name>substrate</name>
    </ligand>
</feature>
<evidence type="ECO:0000256" key="6">
    <source>
        <dbReference type="ARBA" id="ARBA00009541"/>
    </source>
</evidence>
<evidence type="ECO:0000256" key="3">
    <source>
        <dbReference type="ARBA" id="ARBA00001941"/>
    </source>
</evidence>
<evidence type="ECO:0000256" key="12">
    <source>
        <dbReference type="PIRSR" id="PIRSR001461-1"/>
    </source>
</evidence>
<dbReference type="AlphaFoldDB" id="A0A1M4T741"/>
<comment type="similarity">
    <text evidence="6 10 11">Belongs to the ribulose-phosphate 3-epimerase family.</text>
</comment>
<accession>A0A1M4T741</accession>
<comment type="cofactor">
    <cofactor evidence="10 13">
        <name>a divalent metal cation</name>
        <dbReference type="ChEBI" id="CHEBI:60240"/>
    </cofactor>
    <text evidence="10 13">Binds 1 divalent metal cation per subunit.</text>
</comment>
<feature type="binding site" evidence="10 13">
    <location>
        <position position="33"/>
    </location>
    <ligand>
        <name>a divalent metal cation</name>
        <dbReference type="ChEBI" id="CHEBI:60240"/>
    </ligand>
</feature>